<accession>A0A7T7S1X3</accession>
<dbReference type="Gene3D" id="1.10.287.1060">
    <property type="entry name" value="ESAT-6-like"/>
    <property type="match status" value="1"/>
</dbReference>
<dbReference type="SUPFAM" id="SSF140453">
    <property type="entry name" value="EsxAB dimer-like"/>
    <property type="match status" value="1"/>
</dbReference>
<reference evidence="3 4" key="1">
    <citation type="submission" date="2020-12" db="EMBL/GenBank/DDBJ databases">
        <authorList>
            <person name="Zhou J."/>
        </authorList>
    </citation>
    <scope>NUCLEOTIDE SEQUENCE [LARGE SCALE GENOMIC DNA]</scope>
    <source>
        <strain evidence="3 4">CCUG 61299</strain>
    </source>
</reference>
<gene>
    <name evidence="3" type="ORF">JG540_02245</name>
</gene>
<dbReference type="InterPro" id="IPR036689">
    <property type="entry name" value="ESAT-6-like_sf"/>
</dbReference>
<dbReference type="Proteomes" id="UP000595895">
    <property type="component" value="Chromosome"/>
</dbReference>
<dbReference type="RefSeq" id="WP_200276663.1">
    <property type="nucleotide sequence ID" value="NZ_CP066802.1"/>
</dbReference>
<evidence type="ECO:0000313" key="3">
    <source>
        <dbReference type="EMBL" id="QQM67723.1"/>
    </source>
</evidence>
<sequence>MANLNVTYDEMDQQATRLEQSRDSITQQLQQSQSQVQSLVSSGFVTDSASGAFESTVTDFVTSANRTIETLGTLASNLRNMANAYRETDQQIANQMG</sequence>
<protein>
    <recommendedName>
        <fullName evidence="1">ESAT-6-like protein</fullName>
    </recommendedName>
</protein>
<keyword evidence="2" id="KW-0175">Coiled coil</keyword>
<evidence type="ECO:0000256" key="2">
    <source>
        <dbReference type="SAM" id="Coils"/>
    </source>
</evidence>
<evidence type="ECO:0000313" key="4">
    <source>
        <dbReference type="Proteomes" id="UP000595895"/>
    </source>
</evidence>
<dbReference type="InterPro" id="IPR010310">
    <property type="entry name" value="T7SS_ESAT-6-like"/>
</dbReference>
<name>A0A7T7S1X3_9ACTO</name>
<dbReference type="EMBL" id="CP066802">
    <property type="protein sequence ID" value="QQM67723.1"/>
    <property type="molecule type" value="Genomic_DNA"/>
</dbReference>
<organism evidence="3 4">
    <name type="scientific">Actinomyces weissii</name>
    <dbReference type="NCBI Taxonomy" id="675090"/>
    <lineage>
        <taxon>Bacteria</taxon>
        <taxon>Bacillati</taxon>
        <taxon>Actinomycetota</taxon>
        <taxon>Actinomycetes</taxon>
        <taxon>Actinomycetales</taxon>
        <taxon>Actinomycetaceae</taxon>
        <taxon>Actinomyces</taxon>
    </lineage>
</organism>
<evidence type="ECO:0000256" key="1">
    <source>
        <dbReference type="RuleBase" id="RU362001"/>
    </source>
</evidence>
<dbReference type="KEGG" id="awe:JG540_02245"/>
<feature type="coiled-coil region" evidence="2">
    <location>
        <begin position="1"/>
        <end position="35"/>
    </location>
</feature>
<comment type="similarity">
    <text evidence="1">Belongs to the WXG100 family.</text>
</comment>
<dbReference type="NCBIfam" id="TIGR03930">
    <property type="entry name" value="WXG100_ESAT6"/>
    <property type="match status" value="1"/>
</dbReference>
<keyword evidence="4" id="KW-1185">Reference proteome</keyword>
<dbReference type="Pfam" id="PF06013">
    <property type="entry name" value="WXG100"/>
    <property type="match status" value="1"/>
</dbReference>
<proteinExistence type="inferred from homology"/>
<dbReference type="AlphaFoldDB" id="A0A7T7S1X3"/>